<comment type="similarity">
    <text evidence="1">Belongs to the E2F/DP family.</text>
</comment>
<evidence type="ECO:0000256" key="3">
    <source>
        <dbReference type="ARBA" id="ARBA00023125"/>
    </source>
</evidence>
<dbReference type="InterPro" id="IPR015633">
    <property type="entry name" value="E2F"/>
</dbReference>
<dbReference type="EMBL" id="JAUJYN010000010">
    <property type="protein sequence ID" value="KAK1262593.1"/>
    <property type="molecule type" value="Genomic_DNA"/>
</dbReference>
<dbReference type="GO" id="GO:0090575">
    <property type="term" value="C:RNA polymerase II transcription regulator complex"/>
    <property type="evidence" value="ECO:0007669"/>
    <property type="project" value="TreeGrafter"/>
</dbReference>
<dbReference type="GO" id="GO:0000981">
    <property type="term" value="F:DNA-binding transcription factor activity, RNA polymerase II-specific"/>
    <property type="evidence" value="ECO:0007669"/>
    <property type="project" value="TreeGrafter"/>
</dbReference>
<reference evidence="7" key="1">
    <citation type="journal article" date="2023" name="Nat. Commun.">
        <title>Diploid and tetraploid genomes of Acorus and the evolution of monocots.</title>
        <authorList>
            <person name="Ma L."/>
            <person name="Liu K.W."/>
            <person name="Li Z."/>
            <person name="Hsiao Y.Y."/>
            <person name="Qi Y."/>
            <person name="Fu T."/>
            <person name="Tang G.D."/>
            <person name="Zhang D."/>
            <person name="Sun W.H."/>
            <person name="Liu D.K."/>
            <person name="Li Y."/>
            <person name="Chen G.Z."/>
            <person name="Liu X.D."/>
            <person name="Liao X.Y."/>
            <person name="Jiang Y.T."/>
            <person name="Yu X."/>
            <person name="Hao Y."/>
            <person name="Huang J."/>
            <person name="Zhao X.W."/>
            <person name="Ke S."/>
            <person name="Chen Y.Y."/>
            <person name="Wu W.L."/>
            <person name="Hsu J.L."/>
            <person name="Lin Y.F."/>
            <person name="Huang M.D."/>
            <person name="Li C.Y."/>
            <person name="Huang L."/>
            <person name="Wang Z.W."/>
            <person name="Zhao X."/>
            <person name="Zhong W.Y."/>
            <person name="Peng D.H."/>
            <person name="Ahmad S."/>
            <person name="Lan S."/>
            <person name="Zhang J.S."/>
            <person name="Tsai W.C."/>
            <person name="Van de Peer Y."/>
            <person name="Liu Z.J."/>
        </authorList>
    </citation>
    <scope>NUCLEOTIDE SEQUENCE</scope>
    <source>
        <strain evidence="7">SCP</strain>
    </source>
</reference>
<accession>A0AAV9AEP3</accession>
<reference evidence="7" key="2">
    <citation type="submission" date="2023-06" db="EMBL/GenBank/DDBJ databases">
        <authorList>
            <person name="Ma L."/>
            <person name="Liu K.-W."/>
            <person name="Li Z."/>
            <person name="Hsiao Y.-Y."/>
            <person name="Qi Y."/>
            <person name="Fu T."/>
            <person name="Tang G."/>
            <person name="Zhang D."/>
            <person name="Sun W.-H."/>
            <person name="Liu D.-K."/>
            <person name="Li Y."/>
            <person name="Chen G.-Z."/>
            <person name="Liu X.-D."/>
            <person name="Liao X.-Y."/>
            <person name="Jiang Y.-T."/>
            <person name="Yu X."/>
            <person name="Hao Y."/>
            <person name="Huang J."/>
            <person name="Zhao X.-W."/>
            <person name="Ke S."/>
            <person name="Chen Y.-Y."/>
            <person name="Wu W.-L."/>
            <person name="Hsu J.-L."/>
            <person name="Lin Y.-F."/>
            <person name="Huang M.-D."/>
            <person name="Li C.-Y."/>
            <person name="Huang L."/>
            <person name="Wang Z.-W."/>
            <person name="Zhao X."/>
            <person name="Zhong W.-Y."/>
            <person name="Peng D.-H."/>
            <person name="Ahmad S."/>
            <person name="Lan S."/>
            <person name="Zhang J.-S."/>
            <person name="Tsai W.-C."/>
            <person name="Van De Peer Y."/>
            <person name="Liu Z.-J."/>
        </authorList>
    </citation>
    <scope>NUCLEOTIDE SEQUENCE</scope>
    <source>
        <strain evidence="7">SCP</strain>
        <tissue evidence="7">Leaves</tissue>
    </source>
</reference>
<keyword evidence="8" id="KW-1185">Reference proteome</keyword>
<evidence type="ECO:0000313" key="8">
    <source>
        <dbReference type="Proteomes" id="UP001179952"/>
    </source>
</evidence>
<dbReference type="InterPro" id="IPR037241">
    <property type="entry name" value="E2F-DP_heterodim"/>
</dbReference>
<dbReference type="PANTHER" id="PTHR12081:SF18">
    <property type="entry name" value="TRANSCRIPTION FACTOR E2F2-RELATED"/>
    <property type="match status" value="1"/>
</dbReference>
<feature type="region of interest" description="Disordered" evidence="5">
    <location>
        <begin position="119"/>
        <end position="174"/>
    </location>
</feature>
<dbReference type="Proteomes" id="UP001179952">
    <property type="component" value="Unassembled WGS sequence"/>
</dbReference>
<evidence type="ECO:0000256" key="2">
    <source>
        <dbReference type="ARBA" id="ARBA00023015"/>
    </source>
</evidence>
<name>A0AAV9AEP3_ACOGR</name>
<dbReference type="GO" id="GO:0046983">
    <property type="term" value="F:protein dimerization activity"/>
    <property type="evidence" value="ECO:0007669"/>
    <property type="project" value="InterPro"/>
</dbReference>
<dbReference type="AlphaFoldDB" id="A0AAV9AEP3"/>
<protein>
    <submittedName>
        <fullName evidence="7">Transcription factor E2FB</fullName>
    </submittedName>
</protein>
<keyword evidence="2" id="KW-0805">Transcription regulation</keyword>
<dbReference type="PANTHER" id="PTHR12081">
    <property type="entry name" value="TRANSCRIPTION FACTOR E2F"/>
    <property type="match status" value="1"/>
</dbReference>
<evidence type="ECO:0000256" key="4">
    <source>
        <dbReference type="ARBA" id="ARBA00023163"/>
    </source>
</evidence>
<evidence type="ECO:0000259" key="6">
    <source>
        <dbReference type="Pfam" id="PF16421"/>
    </source>
</evidence>
<dbReference type="Gene3D" id="6.10.250.540">
    <property type="match status" value="1"/>
</dbReference>
<feature type="compositionally biased region" description="Polar residues" evidence="5">
    <location>
        <begin position="160"/>
        <end position="174"/>
    </location>
</feature>
<dbReference type="GO" id="GO:0000978">
    <property type="term" value="F:RNA polymerase II cis-regulatory region sequence-specific DNA binding"/>
    <property type="evidence" value="ECO:0007669"/>
    <property type="project" value="InterPro"/>
</dbReference>
<feature type="compositionally biased region" description="Polar residues" evidence="5">
    <location>
        <begin position="143"/>
        <end position="153"/>
    </location>
</feature>
<dbReference type="InterPro" id="IPR032198">
    <property type="entry name" value="E2F_CC-MB"/>
</dbReference>
<organism evidence="7 8">
    <name type="scientific">Acorus gramineus</name>
    <name type="common">Dwarf sweet flag</name>
    <dbReference type="NCBI Taxonomy" id="55184"/>
    <lineage>
        <taxon>Eukaryota</taxon>
        <taxon>Viridiplantae</taxon>
        <taxon>Streptophyta</taxon>
        <taxon>Embryophyta</taxon>
        <taxon>Tracheophyta</taxon>
        <taxon>Spermatophyta</taxon>
        <taxon>Magnoliopsida</taxon>
        <taxon>Liliopsida</taxon>
        <taxon>Acoraceae</taxon>
        <taxon>Acorus</taxon>
    </lineage>
</organism>
<keyword evidence="4" id="KW-0804">Transcription</keyword>
<evidence type="ECO:0000313" key="7">
    <source>
        <dbReference type="EMBL" id="KAK1262593.1"/>
    </source>
</evidence>
<keyword evidence="3" id="KW-0238">DNA-binding</keyword>
<dbReference type="SUPFAM" id="SSF144074">
    <property type="entry name" value="E2F-DP heterodimerization region"/>
    <property type="match status" value="1"/>
</dbReference>
<feature type="domain" description="E2F transcription factor CC-MB" evidence="6">
    <location>
        <begin position="15"/>
        <end position="112"/>
    </location>
</feature>
<evidence type="ECO:0000256" key="5">
    <source>
        <dbReference type="SAM" id="MobiDB-lite"/>
    </source>
</evidence>
<evidence type="ECO:0000256" key="1">
    <source>
        <dbReference type="ARBA" id="ARBA00010940"/>
    </source>
</evidence>
<comment type="caution">
    <text evidence="7">The sequence shown here is derived from an EMBL/GenBank/DDBJ whole genome shotgun (WGS) entry which is preliminary data.</text>
</comment>
<dbReference type="CDD" id="cd14660">
    <property type="entry name" value="E2F_DD"/>
    <property type="match status" value="1"/>
</dbReference>
<dbReference type="Pfam" id="PF16421">
    <property type="entry name" value="E2F_CC-MB"/>
    <property type="match status" value="1"/>
</dbReference>
<sequence length="209" mass="23668">MSRPKELDIHVAQLKGHIEFLYNEECRIEELIRETQENLSNISSDKNNKKWLYVTEREIKNLPSFQNKMLFALKAPRGTNVEVPDPDEDFSQQRFRLVLRSSMGPIDCYLMSDEENCEATNPHRNPTPMDVHVDNSKDGGTTPLPTEVNSGTSPDGGGQVNQKESSGSMSSQDSVTHLVKIVPPEGDESTDYWFTTDSGANMMDMWRIE</sequence>
<gene>
    <name evidence="7" type="ORF">QJS04_geneDACA001104</name>
</gene>
<proteinExistence type="inferred from homology"/>